<dbReference type="Proteomes" id="UP001169764">
    <property type="component" value="Unassembled WGS sequence"/>
</dbReference>
<protein>
    <submittedName>
        <fullName evidence="1">Uncharacterized protein</fullName>
    </submittedName>
</protein>
<evidence type="ECO:0000313" key="1">
    <source>
        <dbReference type="EMBL" id="MDO6416195.1"/>
    </source>
</evidence>
<dbReference type="EMBL" id="JAUOTP010000009">
    <property type="protein sequence ID" value="MDO6416195.1"/>
    <property type="molecule type" value="Genomic_DNA"/>
</dbReference>
<keyword evidence="2" id="KW-1185">Reference proteome</keyword>
<organism evidence="1 2">
    <name type="scientific">Sphingomonas natans</name>
    <dbReference type="NCBI Taxonomy" id="3063330"/>
    <lineage>
        <taxon>Bacteria</taxon>
        <taxon>Pseudomonadati</taxon>
        <taxon>Pseudomonadota</taxon>
        <taxon>Alphaproteobacteria</taxon>
        <taxon>Sphingomonadales</taxon>
        <taxon>Sphingomonadaceae</taxon>
        <taxon>Sphingomonas</taxon>
    </lineage>
</organism>
<sequence>MEFLSESCHQRAIAAVQRGEIARRMIGLHAEAGDGFVPRIQPIERADDRLDMDGASGPGHCGQRIEDESQHAIMLPYPLGHEPFVESWRKA</sequence>
<accession>A0ABT8YCV2</accession>
<name>A0ABT8YCV2_9SPHN</name>
<evidence type="ECO:0000313" key="2">
    <source>
        <dbReference type="Proteomes" id="UP001169764"/>
    </source>
</evidence>
<reference evidence="1" key="1">
    <citation type="submission" date="2023-07" db="EMBL/GenBank/DDBJ databases">
        <authorList>
            <person name="Kim M."/>
        </authorList>
    </citation>
    <scope>NUCLEOTIDE SEQUENCE</scope>
    <source>
        <strain evidence="1">BIUV-7</strain>
    </source>
</reference>
<proteinExistence type="predicted"/>
<comment type="caution">
    <text evidence="1">The sequence shown here is derived from an EMBL/GenBank/DDBJ whole genome shotgun (WGS) entry which is preliminary data.</text>
</comment>
<gene>
    <name evidence="1" type="ORF">Q4F19_17545</name>
</gene>